<reference evidence="2 3" key="2">
    <citation type="submission" date="2021-01" db="EMBL/GenBank/DDBJ databases">
        <title>Genomic Encyclopedia of Type Strains, Phase IV (KMG-IV): sequencing the most valuable type-strain genomes for metagenomic binning, comparative biology and taxonomic classification.</title>
        <authorList>
            <person name="Goeker M."/>
        </authorList>
    </citation>
    <scope>NUCLEOTIDE SEQUENCE [LARGE SCALE GENOMIC DNA]</scope>
    <source>
        <strain evidence="2 3">DSM 6130</strain>
    </source>
</reference>
<evidence type="ECO:0000313" key="2">
    <source>
        <dbReference type="EMBL" id="MBM7851283.1"/>
    </source>
</evidence>
<dbReference type="EMBL" id="JAFBCY010000002">
    <property type="protein sequence ID" value="MBM7851283.1"/>
    <property type="molecule type" value="Genomic_DNA"/>
</dbReference>
<dbReference type="RefSeq" id="WP_204949680.1">
    <property type="nucleotide sequence ID" value="NZ_BSFF01000001.1"/>
</dbReference>
<name>A0A9W6MQU5_9HYPH</name>
<evidence type="ECO:0000313" key="3">
    <source>
        <dbReference type="Proteomes" id="UP000758856"/>
    </source>
</evidence>
<dbReference type="Proteomes" id="UP000758856">
    <property type="component" value="Unassembled WGS sequence"/>
</dbReference>
<accession>A0A9W6MQU5</accession>
<organism evidence="1 4">
    <name type="scientific">Methylopila capsulata</name>
    <dbReference type="NCBI Taxonomy" id="61654"/>
    <lineage>
        <taxon>Bacteria</taxon>
        <taxon>Pseudomonadati</taxon>
        <taxon>Pseudomonadota</taxon>
        <taxon>Alphaproteobacteria</taxon>
        <taxon>Hyphomicrobiales</taxon>
        <taxon>Methylopilaceae</taxon>
        <taxon>Methylopila</taxon>
    </lineage>
</organism>
<keyword evidence="3" id="KW-1185">Reference proteome</keyword>
<evidence type="ECO:0000313" key="4">
    <source>
        <dbReference type="Proteomes" id="UP001143400"/>
    </source>
</evidence>
<gene>
    <name evidence="1" type="ORF">GCM10008170_03600</name>
    <name evidence="2" type="ORF">JOD31_001508</name>
</gene>
<reference evidence="1" key="3">
    <citation type="submission" date="2023-01" db="EMBL/GenBank/DDBJ databases">
        <authorList>
            <person name="Sun Q."/>
            <person name="Evtushenko L."/>
        </authorList>
    </citation>
    <scope>NUCLEOTIDE SEQUENCE</scope>
    <source>
        <strain evidence="1">VKM B-1606</strain>
    </source>
</reference>
<dbReference type="AlphaFoldDB" id="A0A9W6MQU5"/>
<evidence type="ECO:0000313" key="1">
    <source>
        <dbReference type="EMBL" id="GLK54341.1"/>
    </source>
</evidence>
<sequence length="189" mass="21388">MATEIEKILVSNPIAVKYRSKKVFKTQDTPGDERNLMPEHKLIMGRLDSSVPIFDYLPIYQGDWRPIEVDFVDWWNRDVIYRASAAKAGAPPGAIPLEPEDQVPYKRRQKFVRRDIVSMMRNKFGAHLDDSVPENLDELQKTSSFGINVSQVLDDGTELNSWDGSLNIGAGPCAAMMRQIAFEVLAAYK</sequence>
<reference evidence="1" key="1">
    <citation type="journal article" date="2014" name="Int. J. Syst. Evol. Microbiol.">
        <title>Complete genome sequence of Corynebacterium casei LMG S-19264T (=DSM 44701T), isolated from a smear-ripened cheese.</title>
        <authorList>
            <consortium name="US DOE Joint Genome Institute (JGI-PGF)"/>
            <person name="Walter F."/>
            <person name="Albersmeier A."/>
            <person name="Kalinowski J."/>
            <person name="Ruckert C."/>
        </authorList>
    </citation>
    <scope>NUCLEOTIDE SEQUENCE</scope>
    <source>
        <strain evidence="1">VKM B-1606</strain>
    </source>
</reference>
<proteinExistence type="predicted"/>
<dbReference type="EMBL" id="BSFF01000001">
    <property type="protein sequence ID" value="GLK54341.1"/>
    <property type="molecule type" value="Genomic_DNA"/>
</dbReference>
<dbReference type="Proteomes" id="UP001143400">
    <property type="component" value="Unassembled WGS sequence"/>
</dbReference>
<comment type="caution">
    <text evidence="1">The sequence shown here is derived from an EMBL/GenBank/DDBJ whole genome shotgun (WGS) entry which is preliminary data.</text>
</comment>
<protein>
    <submittedName>
        <fullName evidence="1">Uncharacterized protein</fullName>
    </submittedName>
</protein>